<proteinExistence type="predicted"/>
<dbReference type="OrthoDB" id="978343at2"/>
<protein>
    <recommendedName>
        <fullName evidence="3">Lipoprotein</fullName>
    </recommendedName>
</protein>
<evidence type="ECO:0000313" key="2">
    <source>
        <dbReference type="Proteomes" id="UP000198705"/>
    </source>
</evidence>
<dbReference type="Proteomes" id="UP000198705">
    <property type="component" value="Unassembled WGS sequence"/>
</dbReference>
<dbReference type="PROSITE" id="PS51257">
    <property type="entry name" value="PROKAR_LIPOPROTEIN"/>
    <property type="match status" value="1"/>
</dbReference>
<organism evidence="1 2">
    <name type="scientific">Bizionia echini</name>
    <dbReference type="NCBI Taxonomy" id="649333"/>
    <lineage>
        <taxon>Bacteria</taxon>
        <taxon>Pseudomonadati</taxon>
        <taxon>Bacteroidota</taxon>
        <taxon>Flavobacteriia</taxon>
        <taxon>Flavobacteriales</taxon>
        <taxon>Flavobacteriaceae</taxon>
        <taxon>Bizionia</taxon>
    </lineage>
</organism>
<sequence>MKILNLIMCIVLLGITSCSDESINEPIGNPAPEEANLVIKFKFDPNQIRLNNLGQPATIPNENAAQSPSFARMSSHYIELAPTANTLLGQGAIIYEGPTTTQGGEEAIDFQEAKFAGNNETFLTIPLSQVATGNYSWVRVSLAYQEGAINFLAADGNEYSGTLASFVGYNTYVPTLNFNGASFPINENKLQGFWAFEALGFTSQGQAPPGATTVPNPLFNSSPIPQGSCVVTGEFENGLTITGTETEDVVVTLSFSVNNSFEWTEINSDGKYEPQAGETLVDMGLRGLIPIVE</sequence>
<keyword evidence="2" id="KW-1185">Reference proteome</keyword>
<dbReference type="EMBL" id="FOVN01000001">
    <property type="protein sequence ID" value="SFN43556.1"/>
    <property type="molecule type" value="Genomic_DNA"/>
</dbReference>
<accession>A0A1I4YZT2</accession>
<evidence type="ECO:0008006" key="3">
    <source>
        <dbReference type="Google" id="ProtNLM"/>
    </source>
</evidence>
<dbReference type="AlphaFoldDB" id="A0A1I4YZT2"/>
<name>A0A1I4YZT2_9FLAO</name>
<dbReference type="STRING" id="649333.SAMN04487989_101410"/>
<evidence type="ECO:0000313" key="1">
    <source>
        <dbReference type="EMBL" id="SFN43556.1"/>
    </source>
</evidence>
<dbReference type="RefSeq" id="WP_092205977.1">
    <property type="nucleotide sequence ID" value="NZ_FOVN01000001.1"/>
</dbReference>
<gene>
    <name evidence="1" type="ORF">SAMN04487989_101410</name>
</gene>
<reference evidence="2" key="1">
    <citation type="submission" date="2016-10" db="EMBL/GenBank/DDBJ databases">
        <authorList>
            <person name="Varghese N."/>
            <person name="Submissions S."/>
        </authorList>
    </citation>
    <scope>NUCLEOTIDE SEQUENCE [LARGE SCALE GENOMIC DNA]</scope>
    <source>
        <strain evidence="2">DSM 23925</strain>
    </source>
</reference>